<dbReference type="EMBL" id="FNQE01000030">
    <property type="protein sequence ID" value="SDZ27931.1"/>
    <property type="molecule type" value="Genomic_DNA"/>
</dbReference>
<dbReference type="AlphaFoldDB" id="A0A1H3RRU8"/>
<keyword evidence="3" id="KW-1185">Reference proteome</keyword>
<accession>A0A1H3RRU8</accession>
<dbReference type="InterPro" id="IPR005642">
    <property type="entry name" value="LysO"/>
</dbReference>
<name>A0A1H3RRU8_9FIRM</name>
<keyword evidence="1" id="KW-0472">Membrane</keyword>
<feature type="transmembrane region" description="Helical" evidence="1">
    <location>
        <begin position="65"/>
        <end position="86"/>
    </location>
</feature>
<evidence type="ECO:0008006" key="4">
    <source>
        <dbReference type="Google" id="ProtNLM"/>
    </source>
</evidence>
<keyword evidence="1" id="KW-0812">Transmembrane</keyword>
<dbReference type="Proteomes" id="UP000198625">
    <property type="component" value="Unassembled WGS sequence"/>
</dbReference>
<sequence>MGIRLLLYLGLLIIGGIFGYKGFGGEKLNSKLGIIQTICLLFLLFIMGVRMGLDEKVISSFLELGLQALIISVFTIVFSVLLVMSVKKYVVKNMKQGEQKNEL</sequence>
<gene>
    <name evidence="2" type="ORF">SAMN05660462_02506</name>
</gene>
<feature type="transmembrane region" description="Helical" evidence="1">
    <location>
        <begin position="6"/>
        <end position="23"/>
    </location>
</feature>
<proteinExistence type="predicted"/>
<dbReference type="Pfam" id="PF03956">
    <property type="entry name" value="Lys_export"/>
    <property type="match status" value="1"/>
</dbReference>
<keyword evidence="1" id="KW-1133">Transmembrane helix</keyword>
<feature type="transmembrane region" description="Helical" evidence="1">
    <location>
        <begin position="32"/>
        <end position="53"/>
    </location>
</feature>
<dbReference type="GO" id="GO:0015661">
    <property type="term" value="F:L-lysine efflux transmembrane transporter activity"/>
    <property type="evidence" value="ECO:0007669"/>
    <property type="project" value="InterPro"/>
</dbReference>
<reference evidence="2 3" key="1">
    <citation type="submission" date="2016-10" db="EMBL/GenBank/DDBJ databases">
        <authorList>
            <person name="de Groot N.N."/>
        </authorList>
    </citation>
    <scope>NUCLEOTIDE SEQUENCE [LARGE SCALE GENOMIC DNA]</scope>
    <source>
        <strain evidence="2 3">DSM 21650</strain>
    </source>
</reference>
<organism evidence="2 3">
    <name type="scientific">Proteiniborus ethanoligenes</name>
    <dbReference type="NCBI Taxonomy" id="415015"/>
    <lineage>
        <taxon>Bacteria</taxon>
        <taxon>Bacillati</taxon>
        <taxon>Bacillota</taxon>
        <taxon>Clostridia</taxon>
        <taxon>Eubacteriales</taxon>
        <taxon>Proteiniborus</taxon>
    </lineage>
</organism>
<dbReference type="OrthoDB" id="1958093at2"/>
<protein>
    <recommendedName>
        <fullName evidence="4">Lysine exporter LysO</fullName>
    </recommendedName>
</protein>
<evidence type="ECO:0000256" key="1">
    <source>
        <dbReference type="SAM" id="Phobius"/>
    </source>
</evidence>
<dbReference type="STRING" id="415015.SAMN05660462_02506"/>
<dbReference type="RefSeq" id="WP_091731862.1">
    <property type="nucleotide sequence ID" value="NZ_FNQE01000030.1"/>
</dbReference>
<evidence type="ECO:0000313" key="2">
    <source>
        <dbReference type="EMBL" id="SDZ27931.1"/>
    </source>
</evidence>
<evidence type="ECO:0000313" key="3">
    <source>
        <dbReference type="Proteomes" id="UP000198625"/>
    </source>
</evidence>